<evidence type="ECO:0000313" key="2">
    <source>
        <dbReference type="EMBL" id="MET3546952.1"/>
    </source>
</evidence>
<keyword evidence="3" id="KW-1185">Reference proteome</keyword>
<gene>
    <name evidence="2" type="ORF">ABID47_003568</name>
</gene>
<evidence type="ECO:0000313" key="3">
    <source>
        <dbReference type="Proteomes" id="UP001549098"/>
    </source>
</evidence>
<feature type="transmembrane region" description="Helical" evidence="1">
    <location>
        <begin position="94"/>
        <end position="113"/>
    </location>
</feature>
<reference evidence="2 3" key="1">
    <citation type="submission" date="2024-06" db="EMBL/GenBank/DDBJ databases">
        <title>Genomic Encyclopedia of Type Strains, Phase IV (KMG-IV): sequencing the most valuable type-strain genomes for metagenomic binning, comparative biology and taxonomic classification.</title>
        <authorList>
            <person name="Goeker M."/>
        </authorList>
    </citation>
    <scope>NUCLEOTIDE SEQUENCE [LARGE SCALE GENOMIC DNA]</scope>
    <source>
        <strain evidence="2 3">DSM 17253</strain>
    </source>
</reference>
<proteinExistence type="predicted"/>
<keyword evidence="1" id="KW-0812">Transmembrane</keyword>
<keyword evidence="1" id="KW-1133">Transmembrane helix</keyword>
<dbReference type="RefSeq" id="WP_354498654.1">
    <property type="nucleotide sequence ID" value="NZ_JBEPLV010000003.1"/>
</dbReference>
<sequence length="123" mass="13578">MSNHRRIESTKPPIVTFVQILFYATAVINGINGIYSLGSPGMVKKALCVIMILTAIASVYAAYRLSIPALFSRYAANVLCTILIVTRIAEFAAWHSTGFLLGIILPVIVLWRINSPEAKAWFH</sequence>
<evidence type="ECO:0000256" key="1">
    <source>
        <dbReference type="SAM" id="Phobius"/>
    </source>
</evidence>
<organism evidence="2 3">
    <name type="scientific">Paenibacillus favisporus</name>
    <dbReference type="NCBI Taxonomy" id="221028"/>
    <lineage>
        <taxon>Bacteria</taxon>
        <taxon>Bacillati</taxon>
        <taxon>Bacillota</taxon>
        <taxon>Bacilli</taxon>
        <taxon>Bacillales</taxon>
        <taxon>Paenibacillaceae</taxon>
        <taxon>Paenibacillus</taxon>
    </lineage>
</organism>
<comment type="caution">
    <text evidence="2">The sequence shown here is derived from an EMBL/GenBank/DDBJ whole genome shotgun (WGS) entry which is preliminary data.</text>
</comment>
<accession>A0ABV2F5D1</accession>
<dbReference type="Proteomes" id="UP001549098">
    <property type="component" value="Unassembled WGS sequence"/>
</dbReference>
<protein>
    <submittedName>
        <fullName evidence="2">Uncharacterized protein</fullName>
    </submittedName>
</protein>
<dbReference type="EMBL" id="JBEPLV010000003">
    <property type="protein sequence ID" value="MET3546952.1"/>
    <property type="molecule type" value="Genomic_DNA"/>
</dbReference>
<name>A0ABV2F5D1_9BACL</name>
<feature type="transmembrane region" description="Helical" evidence="1">
    <location>
        <begin position="43"/>
        <end position="63"/>
    </location>
</feature>
<keyword evidence="1" id="KW-0472">Membrane</keyword>
<feature type="transmembrane region" description="Helical" evidence="1">
    <location>
        <begin position="12"/>
        <end position="31"/>
    </location>
</feature>